<feature type="active site" evidence="5">
    <location>
        <position position="70"/>
    </location>
</feature>
<evidence type="ECO:0000313" key="6">
    <source>
        <dbReference type="EMBL" id="PWF26564.1"/>
    </source>
</evidence>
<dbReference type="PIRSF" id="PIRSF005700">
    <property type="entry name" value="PepC"/>
    <property type="match status" value="1"/>
</dbReference>
<comment type="similarity">
    <text evidence="4">Belongs to the peptidase C1 family.</text>
</comment>
<dbReference type="GO" id="GO:0006508">
    <property type="term" value="P:proteolysis"/>
    <property type="evidence" value="ECO:0007669"/>
    <property type="project" value="UniProtKB-KW"/>
</dbReference>
<dbReference type="RefSeq" id="WP_109093637.1">
    <property type="nucleotide sequence ID" value="NZ_QETB01000003.1"/>
</dbReference>
<dbReference type="PROSITE" id="PS00139">
    <property type="entry name" value="THIOL_PROTEASE_CYS"/>
    <property type="match status" value="1"/>
</dbReference>
<keyword evidence="2 4" id="KW-0378">Hydrolase</keyword>
<comment type="caution">
    <text evidence="6">The sequence shown here is derived from an EMBL/GenBank/DDBJ whole genome shotgun (WGS) entry which is preliminary data.</text>
</comment>
<dbReference type="OrthoDB" id="1111399at2"/>
<name>A0A2V1K5I4_9ACTO</name>
<reference evidence="7" key="1">
    <citation type="submission" date="2018-05" db="EMBL/GenBank/DDBJ databases">
        <authorList>
            <person name="Li Y."/>
        </authorList>
    </citation>
    <scope>NUCLEOTIDE SEQUENCE [LARGE SCALE GENOMIC DNA]</scope>
    <source>
        <strain evidence="7">sk1b4</strain>
    </source>
</reference>
<sequence>MLNSLDPDFSTEQAEAFRHDSFARIVQNAVSAQGADEVSLDRETVNRIDESTSERLDAWKATDQKKSGRCWAFAGLNVMRARIIAELGVEDFEFSENYVAFYDKLEKANHVLVRAIETAGVGADDEAVRRILESTAPDGGMWHQFTDLVRKYSVVPEWAMPDTESSGNTLQLNRAISTSLRRAVGRIREAGAAQAASEEMDAIRTKAMQDVWRVLAIHLGTPPESFVWQYRDKEKNFHSEGSLTPREFAERYVTEEIADYVVLGHDPREENPVGRNYASDNTPYMIGGTPYSHVSAPIEDLKAAAVAAIRAGEPVWFTCDVKKQFDKNAGIWDAKLHDYDALYGVGLDISKADRLRLRETSPSHAMTLVGVDLVDGQPRRWRVENSWGDSVGNKGFFTMDDSWFDEYVFHVAISPEHATEAQRAAAAEKPIVLPEWDMLG</sequence>
<dbReference type="InterPro" id="IPR000169">
    <property type="entry name" value="Pept_cys_AS"/>
</dbReference>
<protein>
    <recommendedName>
        <fullName evidence="4">Aminopeptidase</fullName>
    </recommendedName>
</protein>
<keyword evidence="3 4" id="KW-0788">Thiol protease</keyword>
<evidence type="ECO:0000256" key="5">
    <source>
        <dbReference type="PIRSR" id="PIRSR005700-1"/>
    </source>
</evidence>
<gene>
    <name evidence="6" type="ORF">DD236_06860</name>
</gene>
<dbReference type="AlphaFoldDB" id="A0A2V1K5I4"/>
<dbReference type="GO" id="GO:0043418">
    <property type="term" value="P:homocysteine catabolic process"/>
    <property type="evidence" value="ECO:0007669"/>
    <property type="project" value="TreeGrafter"/>
</dbReference>
<dbReference type="SUPFAM" id="SSF54001">
    <property type="entry name" value="Cysteine proteinases"/>
    <property type="match status" value="1"/>
</dbReference>
<dbReference type="CDD" id="cd00585">
    <property type="entry name" value="Peptidase_C1B"/>
    <property type="match status" value="1"/>
</dbReference>
<dbReference type="GO" id="GO:0070005">
    <property type="term" value="F:cysteine-type aminopeptidase activity"/>
    <property type="evidence" value="ECO:0007669"/>
    <property type="project" value="InterPro"/>
</dbReference>
<evidence type="ECO:0000256" key="4">
    <source>
        <dbReference type="PIRNR" id="PIRNR005700"/>
    </source>
</evidence>
<dbReference type="Proteomes" id="UP000245283">
    <property type="component" value="Unassembled WGS sequence"/>
</dbReference>
<dbReference type="GO" id="GO:0009636">
    <property type="term" value="P:response to toxic substance"/>
    <property type="evidence" value="ECO:0007669"/>
    <property type="project" value="TreeGrafter"/>
</dbReference>
<feature type="active site" evidence="5">
    <location>
        <position position="364"/>
    </location>
</feature>
<evidence type="ECO:0000256" key="1">
    <source>
        <dbReference type="ARBA" id="ARBA00022670"/>
    </source>
</evidence>
<evidence type="ECO:0000256" key="3">
    <source>
        <dbReference type="ARBA" id="ARBA00022807"/>
    </source>
</evidence>
<accession>A0A2V1K5I4</accession>
<feature type="active site" evidence="5">
    <location>
        <position position="385"/>
    </location>
</feature>
<keyword evidence="1 4" id="KW-0645">Protease</keyword>
<dbReference type="Pfam" id="PF03051">
    <property type="entry name" value="Peptidase_C1_2"/>
    <property type="match status" value="1"/>
</dbReference>
<dbReference type="GO" id="GO:0005737">
    <property type="term" value="C:cytoplasm"/>
    <property type="evidence" value="ECO:0007669"/>
    <property type="project" value="TreeGrafter"/>
</dbReference>
<dbReference type="PANTHER" id="PTHR10363">
    <property type="entry name" value="BLEOMYCIN HYDROLASE"/>
    <property type="match status" value="1"/>
</dbReference>
<proteinExistence type="inferred from homology"/>
<evidence type="ECO:0000313" key="7">
    <source>
        <dbReference type="Proteomes" id="UP000245283"/>
    </source>
</evidence>
<keyword evidence="7" id="KW-1185">Reference proteome</keyword>
<dbReference type="PANTHER" id="PTHR10363:SF2">
    <property type="entry name" value="BLEOMYCIN HYDROLASE"/>
    <property type="match status" value="1"/>
</dbReference>
<keyword evidence="4 6" id="KW-0031">Aminopeptidase</keyword>
<dbReference type="InterPro" id="IPR038765">
    <property type="entry name" value="Papain-like_cys_pep_sf"/>
</dbReference>
<dbReference type="Gene3D" id="3.90.70.10">
    <property type="entry name" value="Cysteine proteinases"/>
    <property type="match status" value="1"/>
</dbReference>
<dbReference type="InterPro" id="IPR004134">
    <property type="entry name" value="Peptidase_C1B"/>
</dbReference>
<dbReference type="EMBL" id="QETB01000003">
    <property type="protein sequence ID" value="PWF26564.1"/>
    <property type="molecule type" value="Genomic_DNA"/>
</dbReference>
<evidence type="ECO:0000256" key="2">
    <source>
        <dbReference type="ARBA" id="ARBA00022801"/>
    </source>
</evidence>
<organism evidence="6 7">
    <name type="scientific">Ancrocorticia populi</name>
    <dbReference type="NCBI Taxonomy" id="2175228"/>
    <lineage>
        <taxon>Bacteria</taxon>
        <taxon>Bacillati</taxon>
        <taxon>Actinomycetota</taxon>
        <taxon>Actinomycetes</taxon>
        <taxon>Actinomycetales</taxon>
        <taxon>Actinomycetaceae</taxon>
        <taxon>Ancrocorticia</taxon>
    </lineage>
</organism>